<feature type="region of interest" description="Disordered" evidence="10">
    <location>
        <begin position="1"/>
        <end position="34"/>
    </location>
</feature>
<dbReference type="GO" id="GO:0006427">
    <property type="term" value="P:histidyl-tRNA aminoacylation"/>
    <property type="evidence" value="ECO:0007669"/>
    <property type="project" value="InterPro"/>
</dbReference>
<comment type="similarity">
    <text evidence="1">Belongs to the class-II aminoacyl-tRNA synthetase family.</text>
</comment>
<accession>A0A6G0TM87</accession>
<sequence>MSTEQEKPREKPQEKSSKVQLKTPKGTRDYGPEHTAVRNDVLGRITEVFKRHGAVNIDTPIFELKDVLTGKYGEDSKLIYDLADQGGESLSLRYDLTVPFARYLAMNKITNIKRYQIAKVYRRDNPSITRGRYREFYQCDYDIAGQYDEMIPEAECVFVAAEILKSLDAGKFKVKVNHRLLLDGLFESCGVPTEKFRTICSSVDKLDKSPWEEVKNEMINEKELSEEIANKIGTYVQMNGTDELVTALFKDELLTKSKMAVQGLESMKLFFEYIKVFGIEDLVSFDLSLARGLDYYTGIIYEVVLLDKGESVGSVAGGGRYDNLVGMFHPKNKTIPCVGISIGVERLFTVIEAKLAKEKQKVRTTEVQVFVAAAQKNLVEHRMTVCKDLWNAGVKTEHSYKKNPKFLAQLQHCEENEIPWAVIIGEEEVAKGIVKLRNVITRQEDEVKREDLVEEVLKRLNIK</sequence>
<proteinExistence type="inferred from homology"/>
<feature type="compositionally biased region" description="Basic and acidic residues" evidence="10">
    <location>
        <begin position="1"/>
        <end position="17"/>
    </location>
</feature>
<dbReference type="GO" id="GO:0032543">
    <property type="term" value="P:mitochondrial translation"/>
    <property type="evidence" value="ECO:0007669"/>
    <property type="project" value="TreeGrafter"/>
</dbReference>
<evidence type="ECO:0000313" key="13">
    <source>
        <dbReference type="Proteomes" id="UP000475862"/>
    </source>
</evidence>
<evidence type="ECO:0000256" key="9">
    <source>
        <dbReference type="PIRSR" id="PIRSR001549-1"/>
    </source>
</evidence>
<feature type="binding site" evidence="9">
    <location>
        <position position="142"/>
    </location>
    <ligand>
        <name>L-histidine</name>
        <dbReference type="ChEBI" id="CHEBI:57595"/>
    </ligand>
</feature>
<evidence type="ECO:0000256" key="6">
    <source>
        <dbReference type="ARBA" id="ARBA00022917"/>
    </source>
</evidence>
<dbReference type="FunFam" id="3.30.930.10:FF:000021">
    <property type="entry name" value="Probable histidine--tRNA ligase, mitochondrial"/>
    <property type="match status" value="1"/>
</dbReference>
<dbReference type="Pfam" id="PF13393">
    <property type="entry name" value="tRNA-synt_His"/>
    <property type="match status" value="1"/>
</dbReference>
<dbReference type="Gene3D" id="3.30.930.10">
    <property type="entry name" value="Bira Bifunctional Protein, Domain 2"/>
    <property type="match status" value="1"/>
</dbReference>
<reference evidence="12 13" key="1">
    <citation type="submission" date="2019-08" db="EMBL/GenBank/DDBJ databases">
        <title>The genome of the soybean aphid Biotype 1, its phylome, world population structure and adaptation to the North American continent.</title>
        <authorList>
            <person name="Giordano R."/>
            <person name="Donthu R.K."/>
            <person name="Hernandez A.G."/>
            <person name="Wright C.L."/>
            <person name="Zimin A.V."/>
        </authorList>
    </citation>
    <scope>NUCLEOTIDE SEQUENCE [LARGE SCALE GENOMIC DNA]</scope>
    <source>
        <tissue evidence="12">Whole aphids</tissue>
    </source>
</reference>
<dbReference type="CDD" id="cd00859">
    <property type="entry name" value="HisRS_anticodon"/>
    <property type="match status" value="1"/>
</dbReference>
<dbReference type="EC" id="6.1.1.21" evidence="2"/>
<dbReference type="Proteomes" id="UP000475862">
    <property type="component" value="Unassembled WGS sequence"/>
</dbReference>
<dbReference type="InterPro" id="IPR006195">
    <property type="entry name" value="aa-tRNA-synth_II"/>
</dbReference>
<feature type="domain" description="Aminoacyl-transfer RNA synthetases class-II family profile" evidence="11">
    <location>
        <begin position="26"/>
        <end position="351"/>
    </location>
</feature>
<evidence type="ECO:0000256" key="8">
    <source>
        <dbReference type="ARBA" id="ARBA00047639"/>
    </source>
</evidence>
<keyword evidence="7" id="KW-0030">Aminoacyl-tRNA synthetase</keyword>
<dbReference type="FunFam" id="3.40.50.800:FF:000008">
    <property type="entry name" value="histidine--tRNA ligase, cytoplasmic isoform X1"/>
    <property type="match status" value="1"/>
</dbReference>
<dbReference type="GO" id="GO:0004821">
    <property type="term" value="F:histidine-tRNA ligase activity"/>
    <property type="evidence" value="ECO:0007669"/>
    <property type="project" value="UniProtKB-EC"/>
</dbReference>
<evidence type="ECO:0000256" key="3">
    <source>
        <dbReference type="ARBA" id="ARBA00022598"/>
    </source>
</evidence>
<keyword evidence="6" id="KW-0648">Protein biosynthesis</keyword>
<evidence type="ECO:0000256" key="10">
    <source>
        <dbReference type="SAM" id="MobiDB-lite"/>
    </source>
</evidence>
<dbReference type="AlphaFoldDB" id="A0A6G0TM87"/>
<feature type="binding site" evidence="9">
    <location>
        <begin position="295"/>
        <end position="296"/>
    </location>
    <ligand>
        <name>L-histidine</name>
        <dbReference type="ChEBI" id="CHEBI:57595"/>
    </ligand>
</feature>
<feature type="binding site" evidence="9">
    <location>
        <position position="291"/>
    </location>
    <ligand>
        <name>L-histidine</name>
        <dbReference type="ChEBI" id="CHEBI:57595"/>
    </ligand>
</feature>
<dbReference type="PROSITE" id="PS50862">
    <property type="entry name" value="AA_TRNA_LIGASE_II"/>
    <property type="match status" value="1"/>
</dbReference>
<keyword evidence="3" id="KW-0436">Ligase</keyword>
<comment type="catalytic activity">
    <reaction evidence="8">
        <text>tRNA(His) + L-histidine + ATP = L-histidyl-tRNA(His) + AMP + diphosphate + H(+)</text>
        <dbReference type="Rhea" id="RHEA:17313"/>
        <dbReference type="Rhea" id="RHEA-COMP:9665"/>
        <dbReference type="Rhea" id="RHEA-COMP:9689"/>
        <dbReference type="ChEBI" id="CHEBI:15378"/>
        <dbReference type="ChEBI" id="CHEBI:30616"/>
        <dbReference type="ChEBI" id="CHEBI:33019"/>
        <dbReference type="ChEBI" id="CHEBI:57595"/>
        <dbReference type="ChEBI" id="CHEBI:78442"/>
        <dbReference type="ChEBI" id="CHEBI:78527"/>
        <dbReference type="ChEBI" id="CHEBI:456215"/>
        <dbReference type="EC" id="6.1.1.21"/>
    </reaction>
</comment>
<name>A0A6G0TM87_APHGL</name>
<dbReference type="EMBL" id="VYZN01000027">
    <property type="protein sequence ID" value="KAE9534984.1"/>
    <property type="molecule type" value="Genomic_DNA"/>
</dbReference>
<keyword evidence="4" id="KW-0547">Nucleotide-binding</keyword>
<keyword evidence="5" id="KW-0067">ATP-binding</keyword>
<dbReference type="PANTHER" id="PTHR11476">
    <property type="entry name" value="HISTIDYL-TRNA SYNTHETASE"/>
    <property type="match status" value="1"/>
</dbReference>
<evidence type="ECO:0000256" key="1">
    <source>
        <dbReference type="ARBA" id="ARBA00008226"/>
    </source>
</evidence>
<dbReference type="InterPro" id="IPR036621">
    <property type="entry name" value="Anticodon-bd_dom_sf"/>
</dbReference>
<keyword evidence="13" id="KW-1185">Reference proteome</keyword>
<dbReference type="InterPro" id="IPR004154">
    <property type="entry name" value="Anticodon-bd"/>
</dbReference>
<gene>
    <name evidence="12" type="ORF">AGLY_008276</name>
</gene>
<evidence type="ECO:0000256" key="7">
    <source>
        <dbReference type="ARBA" id="ARBA00023146"/>
    </source>
</evidence>
<protein>
    <recommendedName>
        <fullName evidence="2">histidine--tRNA ligase</fullName>
        <ecNumber evidence="2">6.1.1.21</ecNumber>
    </recommendedName>
</protein>
<dbReference type="PIRSF" id="PIRSF001549">
    <property type="entry name" value="His-tRNA_synth"/>
    <property type="match status" value="1"/>
</dbReference>
<dbReference type="GO" id="GO:0005524">
    <property type="term" value="F:ATP binding"/>
    <property type="evidence" value="ECO:0007669"/>
    <property type="project" value="UniProtKB-KW"/>
</dbReference>
<dbReference type="SUPFAM" id="SSF52954">
    <property type="entry name" value="Class II aaRS ABD-related"/>
    <property type="match status" value="1"/>
</dbReference>
<dbReference type="GO" id="GO:0005829">
    <property type="term" value="C:cytosol"/>
    <property type="evidence" value="ECO:0007669"/>
    <property type="project" value="TreeGrafter"/>
</dbReference>
<dbReference type="CDD" id="cd00773">
    <property type="entry name" value="HisRS-like_core"/>
    <property type="match status" value="1"/>
</dbReference>
<evidence type="ECO:0000256" key="4">
    <source>
        <dbReference type="ARBA" id="ARBA00022741"/>
    </source>
</evidence>
<dbReference type="Pfam" id="PF03129">
    <property type="entry name" value="HGTP_anticodon"/>
    <property type="match status" value="1"/>
</dbReference>
<feature type="binding site" evidence="9">
    <location>
        <position position="138"/>
    </location>
    <ligand>
        <name>L-histidine</name>
        <dbReference type="ChEBI" id="CHEBI:57595"/>
    </ligand>
</feature>
<dbReference type="InterPro" id="IPR004516">
    <property type="entry name" value="HisRS/HisZ"/>
</dbReference>
<dbReference type="SUPFAM" id="SSF55681">
    <property type="entry name" value="Class II aaRS and biotin synthetases"/>
    <property type="match status" value="1"/>
</dbReference>
<organism evidence="12 13">
    <name type="scientific">Aphis glycines</name>
    <name type="common">Soybean aphid</name>
    <dbReference type="NCBI Taxonomy" id="307491"/>
    <lineage>
        <taxon>Eukaryota</taxon>
        <taxon>Metazoa</taxon>
        <taxon>Ecdysozoa</taxon>
        <taxon>Arthropoda</taxon>
        <taxon>Hexapoda</taxon>
        <taxon>Insecta</taxon>
        <taxon>Pterygota</taxon>
        <taxon>Neoptera</taxon>
        <taxon>Paraneoptera</taxon>
        <taxon>Hemiptera</taxon>
        <taxon>Sternorrhyncha</taxon>
        <taxon>Aphidomorpha</taxon>
        <taxon>Aphidoidea</taxon>
        <taxon>Aphididae</taxon>
        <taxon>Aphidini</taxon>
        <taxon>Aphis</taxon>
        <taxon>Aphis</taxon>
    </lineage>
</organism>
<feature type="binding site" evidence="9">
    <location>
        <position position="122"/>
    </location>
    <ligand>
        <name>L-histidine</name>
        <dbReference type="ChEBI" id="CHEBI:57595"/>
    </ligand>
</feature>
<dbReference type="PANTHER" id="PTHR11476:SF7">
    <property type="entry name" value="HISTIDINE--TRNA LIGASE"/>
    <property type="match status" value="1"/>
</dbReference>
<evidence type="ECO:0000256" key="5">
    <source>
        <dbReference type="ARBA" id="ARBA00022840"/>
    </source>
</evidence>
<comment type="caution">
    <text evidence="12">The sequence shown here is derived from an EMBL/GenBank/DDBJ whole genome shotgun (WGS) entry which is preliminary data.</text>
</comment>
<dbReference type="GO" id="GO:0003723">
    <property type="term" value="F:RNA binding"/>
    <property type="evidence" value="ECO:0007669"/>
    <property type="project" value="TreeGrafter"/>
</dbReference>
<evidence type="ECO:0000259" key="11">
    <source>
        <dbReference type="PROSITE" id="PS50862"/>
    </source>
</evidence>
<dbReference type="InterPro" id="IPR015807">
    <property type="entry name" value="His-tRNA-ligase"/>
</dbReference>
<evidence type="ECO:0000313" key="12">
    <source>
        <dbReference type="EMBL" id="KAE9534984.1"/>
    </source>
</evidence>
<dbReference type="NCBIfam" id="TIGR00442">
    <property type="entry name" value="hisS"/>
    <property type="match status" value="1"/>
</dbReference>
<evidence type="ECO:0000256" key="2">
    <source>
        <dbReference type="ARBA" id="ARBA00012815"/>
    </source>
</evidence>
<feature type="binding site" evidence="9">
    <location>
        <begin position="95"/>
        <end position="97"/>
    </location>
    <ligand>
        <name>L-histidine</name>
        <dbReference type="ChEBI" id="CHEBI:57595"/>
    </ligand>
</feature>
<dbReference type="Gene3D" id="3.40.50.800">
    <property type="entry name" value="Anticodon-binding domain"/>
    <property type="match status" value="1"/>
</dbReference>
<dbReference type="InterPro" id="IPR045864">
    <property type="entry name" value="aa-tRNA-synth_II/BPL/LPL"/>
</dbReference>
<dbReference type="InterPro" id="IPR033656">
    <property type="entry name" value="HisRS_anticodon"/>
</dbReference>
<dbReference type="GO" id="GO:0005739">
    <property type="term" value="C:mitochondrion"/>
    <property type="evidence" value="ECO:0007669"/>
    <property type="project" value="TreeGrafter"/>
</dbReference>
<dbReference type="OrthoDB" id="1906957at2759"/>
<dbReference type="InterPro" id="IPR041715">
    <property type="entry name" value="HisRS-like_core"/>
</dbReference>